<organism evidence="3 4">
    <name type="scientific">Sporofaciens musculi</name>
    <dbReference type="NCBI Taxonomy" id="2681861"/>
    <lineage>
        <taxon>Bacteria</taxon>
        <taxon>Bacillati</taxon>
        <taxon>Bacillota</taxon>
        <taxon>Clostridia</taxon>
        <taxon>Lachnospirales</taxon>
        <taxon>Lachnospiraceae</taxon>
        <taxon>Sporofaciens</taxon>
    </lineage>
</organism>
<protein>
    <submittedName>
        <fullName evidence="3">DUF262 domain-containing protein</fullName>
    </submittedName>
</protein>
<proteinExistence type="predicted"/>
<feature type="compositionally biased region" description="Basic and acidic residues" evidence="1">
    <location>
        <begin position="344"/>
        <end position="368"/>
    </location>
</feature>
<dbReference type="Proteomes" id="UP000460412">
    <property type="component" value="Unassembled WGS sequence"/>
</dbReference>
<evidence type="ECO:0000313" key="3">
    <source>
        <dbReference type="EMBL" id="MXP76504.1"/>
    </source>
</evidence>
<accession>A0A7X3MHI5</accession>
<dbReference type="RefSeq" id="WP_159751634.1">
    <property type="nucleotide sequence ID" value="NZ_WUQX01000001.1"/>
</dbReference>
<feature type="region of interest" description="Disordered" evidence="1">
    <location>
        <begin position="338"/>
        <end position="368"/>
    </location>
</feature>
<keyword evidence="4" id="KW-1185">Reference proteome</keyword>
<sequence length="368" mass="42217">MNKATLPQGIRQLAKWYEKGTLKFDLPIQRASGQWSLLQKSLLVHSILADYPIPALYLVRYKDNETTYQALDGKQRCTSIFEFIHGEYALHASTPNVTIEGTEYELANKLFEELSEDLKDLINGFRFTIYALENATDEEIEEAFARLNASVPLTLIQKARTEMGTDLARWTREMTQLPFFQHAIPLTLAQARRESELEILLQSMLLMDAKDEGYEYKAISMREVMKYCRDIRGVYTDERKKIILCIVEYLSDAFAEKHKFLKKTNVPMVFIMADLAMQNNIPPSDFKTFIDNFGGSICVDYDVNMGSGNIKRAKTEGRLLAMFHEFVRYFKIPEDSGCSPIGGRDSDRSEDMVRETLKEEKENGGIKA</sequence>
<feature type="domain" description="GmrSD restriction endonucleases N-terminal" evidence="2">
    <location>
        <begin position="15"/>
        <end position="149"/>
    </location>
</feature>
<evidence type="ECO:0000259" key="2">
    <source>
        <dbReference type="Pfam" id="PF03235"/>
    </source>
</evidence>
<dbReference type="PANTHER" id="PTHR39639:SF1">
    <property type="entry name" value="DUF262 DOMAIN-CONTAINING PROTEIN"/>
    <property type="match status" value="1"/>
</dbReference>
<reference evidence="3 4" key="1">
    <citation type="submission" date="2019-12" db="EMBL/GenBank/DDBJ databases">
        <title>Sporaefaciens musculi gen. nov., sp. nov., a novel bacterium isolated from the caecum of an obese mouse.</title>
        <authorList>
            <person name="Rasmussen T.S."/>
            <person name="Streidl T."/>
            <person name="Hitch T.C.A."/>
            <person name="Wortmann E."/>
            <person name="Deptula P."/>
            <person name="Hansen M."/>
            <person name="Nielsen D.S."/>
            <person name="Clavel T."/>
            <person name="Vogensen F.K."/>
        </authorList>
    </citation>
    <scope>NUCLEOTIDE SEQUENCE [LARGE SCALE GENOMIC DNA]</scope>
    <source>
        <strain evidence="3 4">WCA-9-b2</strain>
    </source>
</reference>
<evidence type="ECO:0000313" key="4">
    <source>
        <dbReference type="Proteomes" id="UP000460412"/>
    </source>
</evidence>
<name>A0A7X3MHI5_9FIRM</name>
<dbReference type="Pfam" id="PF03235">
    <property type="entry name" value="GmrSD_N"/>
    <property type="match status" value="1"/>
</dbReference>
<dbReference type="InterPro" id="IPR004919">
    <property type="entry name" value="GmrSD_N"/>
</dbReference>
<gene>
    <name evidence="3" type="ORF">GN277_14205</name>
</gene>
<comment type="caution">
    <text evidence="3">The sequence shown here is derived from an EMBL/GenBank/DDBJ whole genome shotgun (WGS) entry which is preliminary data.</text>
</comment>
<dbReference type="EMBL" id="WUQX01000001">
    <property type="protein sequence ID" value="MXP76504.1"/>
    <property type="molecule type" value="Genomic_DNA"/>
</dbReference>
<evidence type="ECO:0000256" key="1">
    <source>
        <dbReference type="SAM" id="MobiDB-lite"/>
    </source>
</evidence>
<dbReference type="PANTHER" id="PTHR39639">
    <property type="entry name" value="CHROMOSOME 16, WHOLE GENOME SHOTGUN SEQUENCE"/>
    <property type="match status" value="1"/>
</dbReference>
<dbReference type="AlphaFoldDB" id="A0A7X3MHI5"/>